<feature type="repeat" description="ANK" evidence="4">
    <location>
        <begin position="133"/>
        <end position="165"/>
    </location>
</feature>
<dbReference type="EMBL" id="NQVE01000215">
    <property type="protein sequence ID" value="RAL37682.1"/>
    <property type="molecule type" value="Genomic_DNA"/>
</dbReference>
<protein>
    <submittedName>
        <fullName evidence="5">Uncharacterized protein</fullName>
    </submittedName>
</protein>
<keyword evidence="6" id="KW-1185">Reference proteome</keyword>
<evidence type="ECO:0000313" key="6">
    <source>
        <dbReference type="Proteomes" id="UP000249390"/>
    </source>
</evidence>
<dbReference type="Gene3D" id="1.25.40.20">
    <property type="entry name" value="Ankyrin repeat-containing domain"/>
    <property type="match status" value="1"/>
</dbReference>
<evidence type="ECO:0000256" key="3">
    <source>
        <dbReference type="ARBA" id="ARBA00023043"/>
    </source>
</evidence>
<gene>
    <name evidence="5" type="ORF">DM860_000376</name>
</gene>
<dbReference type="PROSITE" id="PS50088">
    <property type="entry name" value="ANK_REPEAT"/>
    <property type="match status" value="1"/>
</dbReference>
<keyword evidence="3 4" id="KW-0040">ANK repeat</keyword>
<dbReference type="PROSITE" id="PS50297">
    <property type="entry name" value="ANK_REP_REGION"/>
    <property type="match status" value="1"/>
</dbReference>
<accession>A0A328CWB1</accession>
<proteinExistence type="inferred from homology"/>
<dbReference type="GO" id="GO:0045732">
    <property type="term" value="P:positive regulation of protein catabolic process"/>
    <property type="evidence" value="ECO:0007669"/>
    <property type="project" value="TreeGrafter"/>
</dbReference>
<name>A0A328CWB1_9ASTE</name>
<organism evidence="5 6">
    <name type="scientific">Cuscuta australis</name>
    <dbReference type="NCBI Taxonomy" id="267555"/>
    <lineage>
        <taxon>Eukaryota</taxon>
        <taxon>Viridiplantae</taxon>
        <taxon>Streptophyta</taxon>
        <taxon>Embryophyta</taxon>
        <taxon>Tracheophyta</taxon>
        <taxon>Spermatophyta</taxon>
        <taxon>Magnoliopsida</taxon>
        <taxon>eudicotyledons</taxon>
        <taxon>Gunneridae</taxon>
        <taxon>Pentapetalae</taxon>
        <taxon>asterids</taxon>
        <taxon>lamiids</taxon>
        <taxon>Solanales</taxon>
        <taxon>Convolvulaceae</taxon>
        <taxon>Cuscuteae</taxon>
        <taxon>Cuscuta</taxon>
        <taxon>Cuscuta subgen. Grammica</taxon>
        <taxon>Cuscuta sect. Cleistogrammica</taxon>
    </lineage>
</organism>
<dbReference type="AlphaFoldDB" id="A0A328CWB1"/>
<evidence type="ECO:0000313" key="5">
    <source>
        <dbReference type="EMBL" id="RAL37682.1"/>
    </source>
</evidence>
<dbReference type="GO" id="GO:0016567">
    <property type="term" value="P:protein ubiquitination"/>
    <property type="evidence" value="ECO:0007669"/>
    <property type="project" value="TreeGrafter"/>
</dbReference>
<dbReference type="Proteomes" id="UP000249390">
    <property type="component" value="Unassembled WGS sequence"/>
</dbReference>
<reference evidence="5 6" key="1">
    <citation type="submission" date="2018-06" db="EMBL/GenBank/DDBJ databases">
        <title>The Genome of Cuscuta australis (Dodder) Provides Insight into the Evolution of Plant Parasitism.</title>
        <authorList>
            <person name="Liu H."/>
        </authorList>
    </citation>
    <scope>NUCLEOTIDE SEQUENCE [LARGE SCALE GENOMIC DNA]</scope>
    <source>
        <strain evidence="6">cv. Yunnan</strain>
        <tissue evidence="5">Vines</tissue>
    </source>
</reference>
<sequence length="674" mass="76985">MLNSVAHTLKRKALGKLKAFLARFDEDDHLESYEEESSIYEPEEFITVWFFSQDHTRCSPLFSCGSVDCVIVEIGCADDRDRFLERLTTPTDPRDQKSWRFPIEPLRTFIILNSVKCVTSVVHHIDFYEVDKRGLTPLCLATLASCPELVKLFLEKGAPTDVRLTNSVSAHDQMLPLNYSLHLLSKYMIYFNVLTPEQSVYKMLITLCLPQLRSKLECVRLLAEKTEELGEEIYYYAKHGRLVELAVLLLVARDKVTSASLVKNSSSLNEKDCRNLDHCMSLREFIIFELGQLSALEVKLEFHCENGKLLSCCKEKQNLMTSALLLLEIFERAGKTIESYLKNQMPQEKIVQILEEAGFYLEDRDTDMSHVESFSWPSFLMMSSVPTIGKHAEKPNQLGSCLSFGDYGSWRKNPIRLPQLFSRMNTKNKDFKSAALEKDLELLCQEINFANWASEGAVNWFIGELFSPHLTNLLDSIKSHLEKYEEIGELICLCVREVSIVKVATLLHLGGKGLVAVDFAQTRQCVANEMGKLIDKEVRQLGKFSADKEKMVFMLRLLEVFEKFGGTPYKFIQSGQTFKLKEKDHPEIVRLLSVPDITFPSSKRGGIQWKWEMARPYNMYRKALRPMHTLSITSARIGGSVSSLSMRTGATQLVEWRRNWALLAGSVSRALKRV</sequence>
<evidence type="ECO:0000256" key="1">
    <source>
        <dbReference type="ARBA" id="ARBA00005949"/>
    </source>
</evidence>
<comment type="caution">
    <text evidence="5">The sequence shown here is derived from an EMBL/GenBank/DDBJ whole genome shotgun (WGS) entry which is preliminary data.</text>
</comment>
<evidence type="ECO:0000256" key="4">
    <source>
        <dbReference type="PROSITE-ProRule" id="PRU00023"/>
    </source>
</evidence>
<dbReference type="PANTHER" id="PTHR24136">
    <property type="entry name" value="SOWAH (DROSOPHILA) HOMOLOG"/>
    <property type="match status" value="1"/>
</dbReference>
<dbReference type="PANTHER" id="PTHR24136:SF15">
    <property type="entry name" value="ANK_REP_REGION DOMAIN-CONTAINING PROTEIN"/>
    <property type="match status" value="1"/>
</dbReference>
<dbReference type="SUPFAM" id="SSF48403">
    <property type="entry name" value="Ankyrin repeat"/>
    <property type="match status" value="1"/>
</dbReference>
<keyword evidence="2" id="KW-0677">Repeat</keyword>
<comment type="similarity">
    <text evidence="1">Belongs to the ankyrin SOCS box (ASB) family.</text>
</comment>
<evidence type="ECO:0000256" key="2">
    <source>
        <dbReference type="ARBA" id="ARBA00022737"/>
    </source>
</evidence>
<dbReference type="InterPro" id="IPR036770">
    <property type="entry name" value="Ankyrin_rpt-contain_sf"/>
</dbReference>
<dbReference type="InterPro" id="IPR051573">
    <property type="entry name" value="Ankyrin-SOCS_box_domain"/>
</dbReference>
<dbReference type="InterPro" id="IPR002110">
    <property type="entry name" value="Ankyrin_rpt"/>
</dbReference>